<dbReference type="EMBL" id="LVVM01005523">
    <property type="protein sequence ID" value="OJA10345.1"/>
    <property type="molecule type" value="Genomic_DNA"/>
</dbReference>
<gene>
    <name evidence="1" type="ORF">AZE42_10650</name>
</gene>
<organism evidence="1 2">
    <name type="scientific">Rhizopogon vesiculosus</name>
    <dbReference type="NCBI Taxonomy" id="180088"/>
    <lineage>
        <taxon>Eukaryota</taxon>
        <taxon>Fungi</taxon>
        <taxon>Dikarya</taxon>
        <taxon>Basidiomycota</taxon>
        <taxon>Agaricomycotina</taxon>
        <taxon>Agaricomycetes</taxon>
        <taxon>Agaricomycetidae</taxon>
        <taxon>Boletales</taxon>
        <taxon>Suillineae</taxon>
        <taxon>Rhizopogonaceae</taxon>
        <taxon>Rhizopogon</taxon>
    </lineage>
</organism>
<proteinExistence type="predicted"/>
<dbReference type="OrthoDB" id="2690051at2759"/>
<keyword evidence="2" id="KW-1185">Reference proteome</keyword>
<evidence type="ECO:0000313" key="2">
    <source>
        <dbReference type="Proteomes" id="UP000183567"/>
    </source>
</evidence>
<protein>
    <submittedName>
        <fullName evidence="1">Uncharacterized protein</fullName>
    </submittedName>
</protein>
<accession>A0A1J8Q9P8</accession>
<comment type="caution">
    <text evidence="1">The sequence shown here is derived from an EMBL/GenBank/DDBJ whole genome shotgun (WGS) entry which is preliminary data.</text>
</comment>
<evidence type="ECO:0000313" key="1">
    <source>
        <dbReference type="EMBL" id="OJA10345.1"/>
    </source>
</evidence>
<name>A0A1J8Q9P8_9AGAM</name>
<dbReference type="Proteomes" id="UP000183567">
    <property type="component" value="Unassembled WGS sequence"/>
</dbReference>
<dbReference type="AlphaFoldDB" id="A0A1J8Q9P8"/>
<sequence length="49" mass="5583">MSLLYFPAGHEHTGKFKGMAEILRERGYNVSKLKAQCPKFRRPKGATQC</sequence>
<reference evidence="1 2" key="1">
    <citation type="submission" date="2016-03" db="EMBL/GenBank/DDBJ databases">
        <title>Comparative genomics of the ectomycorrhizal sister species Rhizopogon vinicolor and Rhizopogon vesiculosus (Basidiomycota: Boletales) reveals a divergence of the mating type B locus.</title>
        <authorList>
            <person name="Mujic A.B."/>
            <person name="Kuo A."/>
            <person name="Tritt A."/>
            <person name="Lipzen A."/>
            <person name="Chen C."/>
            <person name="Johnson J."/>
            <person name="Sharma A."/>
            <person name="Barry K."/>
            <person name="Grigoriev I.V."/>
            <person name="Spatafora J.W."/>
        </authorList>
    </citation>
    <scope>NUCLEOTIDE SEQUENCE [LARGE SCALE GENOMIC DNA]</scope>
    <source>
        <strain evidence="1 2">AM-OR11-056</strain>
    </source>
</reference>